<accession>A0ACB6ZAN8</accession>
<sequence>MDKPVFRDGKIPSEHERDTRSVMRTLAHGSGQVPHRYQVKPGTLSVEDGIVASGAFSDIRKGRLGDKTVAIKTLKARWTIDRDGAQKRFCKECIIWMTVFHPHLLQLIAVDINPLTGRYSMISEMMNGNIKDYISKNSPNRLRLHNILITNGTPAQACLADFGLSTLTPSAPGGTTTITAGGTPLYMAPELLNPEKFGETNSRPTKPADIYALGMVIYEVLTGLDPFYDQNLGTIQLACRVVDGARPTKPGNAEEIGFGSGTWELVKECWKTRSTKRPTIEQVLARLERVSMPPDLSSRVAQLESMLAERSKLQERAERDLTAALNQKQQAELRAESLAEEVERLKAQGGSSRGIGVADAVDYERRLEETERSYKERLRGLEDDYQLAVHYVKGTEKMMRKMKEELTKQKNHNSSLQSELETLHGQLVDSQRQAQRYNNENKDLRVRVGTLEQDLKNMRDNLIASQRESDERLSRIEELEQDVERLQNSPVIARSSHDESFLEKISSENILLKRENEQLSHKIGLLLEVDQPTFGGRPISGVSEGSASTSSSEDAIAFEHLSSELDDWQKQLASSMKNRRPVSELESTDQRSRLRI</sequence>
<reference evidence="1" key="2">
    <citation type="journal article" date="2020" name="Nat. Commun.">
        <title>Large-scale genome sequencing of mycorrhizal fungi provides insights into the early evolution of symbiotic traits.</title>
        <authorList>
            <person name="Miyauchi S."/>
            <person name="Kiss E."/>
            <person name="Kuo A."/>
            <person name="Drula E."/>
            <person name="Kohler A."/>
            <person name="Sanchez-Garcia M."/>
            <person name="Morin E."/>
            <person name="Andreopoulos B."/>
            <person name="Barry K.W."/>
            <person name="Bonito G."/>
            <person name="Buee M."/>
            <person name="Carver A."/>
            <person name="Chen C."/>
            <person name="Cichocki N."/>
            <person name="Clum A."/>
            <person name="Culley D."/>
            <person name="Crous P.W."/>
            <person name="Fauchery L."/>
            <person name="Girlanda M."/>
            <person name="Hayes R.D."/>
            <person name="Keri Z."/>
            <person name="LaButti K."/>
            <person name="Lipzen A."/>
            <person name="Lombard V."/>
            <person name="Magnuson J."/>
            <person name="Maillard F."/>
            <person name="Murat C."/>
            <person name="Nolan M."/>
            <person name="Ohm R.A."/>
            <person name="Pangilinan J."/>
            <person name="Pereira M.F."/>
            <person name="Perotto S."/>
            <person name="Peter M."/>
            <person name="Pfister S."/>
            <person name="Riley R."/>
            <person name="Sitrit Y."/>
            <person name="Stielow J.B."/>
            <person name="Szollosi G."/>
            <person name="Zifcakova L."/>
            <person name="Stursova M."/>
            <person name="Spatafora J.W."/>
            <person name="Tedersoo L."/>
            <person name="Vaario L.M."/>
            <person name="Yamada A."/>
            <person name="Yan M."/>
            <person name="Wang P."/>
            <person name="Xu J."/>
            <person name="Bruns T."/>
            <person name="Baldrian P."/>
            <person name="Vilgalys R."/>
            <person name="Dunand C."/>
            <person name="Henrissat B."/>
            <person name="Grigoriev I.V."/>
            <person name="Hibbett D."/>
            <person name="Nagy L.G."/>
            <person name="Martin F.M."/>
        </authorList>
    </citation>
    <scope>NUCLEOTIDE SEQUENCE</scope>
    <source>
        <strain evidence="1">P2</strain>
    </source>
</reference>
<dbReference type="Proteomes" id="UP000886501">
    <property type="component" value="Unassembled WGS sequence"/>
</dbReference>
<reference evidence="1" key="1">
    <citation type="submission" date="2019-10" db="EMBL/GenBank/DDBJ databases">
        <authorList>
            <consortium name="DOE Joint Genome Institute"/>
            <person name="Kuo A."/>
            <person name="Miyauchi S."/>
            <person name="Kiss E."/>
            <person name="Drula E."/>
            <person name="Kohler A."/>
            <person name="Sanchez-Garcia M."/>
            <person name="Andreopoulos B."/>
            <person name="Barry K.W."/>
            <person name="Bonito G."/>
            <person name="Buee M."/>
            <person name="Carver A."/>
            <person name="Chen C."/>
            <person name="Cichocki N."/>
            <person name="Clum A."/>
            <person name="Culley D."/>
            <person name="Crous P.W."/>
            <person name="Fauchery L."/>
            <person name="Girlanda M."/>
            <person name="Hayes R."/>
            <person name="Keri Z."/>
            <person name="Labutti K."/>
            <person name="Lipzen A."/>
            <person name="Lombard V."/>
            <person name="Magnuson J."/>
            <person name="Maillard F."/>
            <person name="Morin E."/>
            <person name="Murat C."/>
            <person name="Nolan M."/>
            <person name="Ohm R."/>
            <person name="Pangilinan J."/>
            <person name="Pereira M."/>
            <person name="Perotto S."/>
            <person name="Peter M."/>
            <person name="Riley R."/>
            <person name="Sitrit Y."/>
            <person name="Stielow B."/>
            <person name="Szollosi G."/>
            <person name="Zifcakova L."/>
            <person name="Stursova M."/>
            <person name="Spatafora J.W."/>
            <person name="Tedersoo L."/>
            <person name="Vaario L.-M."/>
            <person name="Yamada A."/>
            <person name="Yan M."/>
            <person name="Wang P."/>
            <person name="Xu J."/>
            <person name="Bruns T."/>
            <person name="Baldrian P."/>
            <person name="Vilgalys R."/>
            <person name="Henrissat B."/>
            <person name="Grigoriev I.V."/>
            <person name="Hibbett D."/>
            <person name="Nagy L.G."/>
            <person name="Martin F.M."/>
        </authorList>
    </citation>
    <scope>NUCLEOTIDE SEQUENCE</scope>
    <source>
        <strain evidence="1">P2</strain>
    </source>
</reference>
<dbReference type="EMBL" id="MU118058">
    <property type="protein sequence ID" value="KAF9646428.1"/>
    <property type="molecule type" value="Genomic_DNA"/>
</dbReference>
<name>A0ACB6ZAN8_THEGA</name>
<protein>
    <submittedName>
        <fullName evidence="1">Kinase-like protein</fullName>
    </submittedName>
</protein>
<organism evidence="1 2">
    <name type="scientific">Thelephora ganbajun</name>
    <name type="common">Ganba fungus</name>
    <dbReference type="NCBI Taxonomy" id="370292"/>
    <lineage>
        <taxon>Eukaryota</taxon>
        <taxon>Fungi</taxon>
        <taxon>Dikarya</taxon>
        <taxon>Basidiomycota</taxon>
        <taxon>Agaricomycotina</taxon>
        <taxon>Agaricomycetes</taxon>
        <taxon>Thelephorales</taxon>
        <taxon>Thelephoraceae</taxon>
        <taxon>Thelephora</taxon>
    </lineage>
</organism>
<proteinExistence type="predicted"/>
<gene>
    <name evidence="1" type="ORF">BDM02DRAFT_3118649</name>
</gene>
<evidence type="ECO:0000313" key="2">
    <source>
        <dbReference type="Proteomes" id="UP000886501"/>
    </source>
</evidence>
<keyword evidence="2" id="KW-1185">Reference proteome</keyword>
<comment type="caution">
    <text evidence="1">The sequence shown here is derived from an EMBL/GenBank/DDBJ whole genome shotgun (WGS) entry which is preliminary data.</text>
</comment>
<evidence type="ECO:0000313" key="1">
    <source>
        <dbReference type="EMBL" id="KAF9646428.1"/>
    </source>
</evidence>